<dbReference type="Gene3D" id="1.10.150.650">
    <property type="match status" value="1"/>
</dbReference>
<protein>
    <submittedName>
        <fullName evidence="2">PHP domain-containing protein</fullName>
    </submittedName>
</protein>
<dbReference type="PANTHER" id="PTHR42924:SF3">
    <property type="entry name" value="POLYMERASE_HISTIDINOL PHOSPHATASE N-TERMINAL DOMAIN-CONTAINING PROTEIN"/>
    <property type="match status" value="1"/>
</dbReference>
<evidence type="ECO:0000313" key="3">
    <source>
        <dbReference type="Proteomes" id="UP000569732"/>
    </source>
</evidence>
<dbReference type="SUPFAM" id="SSF89550">
    <property type="entry name" value="PHP domain-like"/>
    <property type="match status" value="1"/>
</dbReference>
<gene>
    <name evidence="2" type="ORF">H0A36_16360</name>
</gene>
<dbReference type="Gene3D" id="3.20.20.140">
    <property type="entry name" value="Metal-dependent hydrolases"/>
    <property type="match status" value="1"/>
</dbReference>
<dbReference type="PANTHER" id="PTHR42924">
    <property type="entry name" value="EXONUCLEASE"/>
    <property type="match status" value="1"/>
</dbReference>
<organism evidence="2 3">
    <name type="scientific">Spartinivicinus marinus</name>
    <dbReference type="NCBI Taxonomy" id="2994442"/>
    <lineage>
        <taxon>Bacteria</taxon>
        <taxon>Pseudomonadati</taxon>
        <taxon>Pseudomonadota</taxon>
        <taxon>Gammaproteobacteria</taxon>
        <taxon>Oceanospirillales</taxon>
        <taxon>Zooshikellaceae</taxon>
        <taxon>Spartinivicinus</taxon>
    </lineage>
</organism>
<sequence length="290" mass="31586">MKIDLHCHSTASDGVLSPLALVQRAIEQKVEVLSLTDHDTVAGYQHLKGQAALLQLYLIPGIELSAVWSGVTIHVVGLGFSLDDTLLAGYLDQQRQARQQRAEKIATKLAKRGFANTLEGALAVAQSLSGLPTAEVQIGRPHFAKYLVSEGYVPDMATAFNRYLGAGKVGDVKSQWPSLAQVVEWITSMKGVAILAHPLKYKMTNTKLRALIKAFKVAGGEGIEVALAGQSQDATHFLAELSCQFELLASVASDFHGPFNRWIELGGAPPLPKQCKPLWENWVLEKMRFC</sequence>
<dbReference type="GO" id="GO:0004534">
    <property type="term" value="F:5'-3' RNA exonuclease activity"/>
    <property type="evidence" value="ECO:0007669"/>
    <property type="project" value="TreeGrafter"/>
</dbReference>
<dbReference type="Proteomes" id="UP000569732">
    <property type="component" value="Unassembled WGS sequence"/>
</dbReference>
<keyword evidence="3" id="KW-1185">Reference proteome</keyword>
<accession>A0A853IIX3</accession>
<dbReference type="RefSeq" id="WP_180569607.1">
    <property type="nucleotide sequence ID" value="NZ_JACCKB010000027.1"/>
</dbReference>
<proteinExistence type="predicted"/>
<dbReference type="Pfam" id="PF02811">
    <property type="entry name" value="PHP"/>
    <property type="match status" value="1"/>
</dbReference>
<evidence type="ECO:0000313" key="2">
    <source>
        <dbReference type="EMBL" id="NYZ67586.1"/>
    </source>
</evidence>
<reference evidence="2 3" key="1">
    <citation type="submission" date="2020-07" db="EMBL/GenBank/DDBJ databases">
        <title>Endozoicomonas sp. nov., isolated from sediment.</title>
        <authorList>
            <person name="Gu T."/>
        </authorList>
    </citation>
    <scope>NUCLEOTIDE SEQUENCE [LARGE SCALE GENOMIC DNA]</scope>
    <source>
        <strain evidence="2 3">SM1973</strain>
    </source>
</reference>
<evidence type="ECO:0000259" key="1">
    <source>
        <dbReference type="SMART" id="SM00481"/>
    </source>
</evidence>
<dbReference type="EMBL" id="JACCKB010000027">
    <property type="protein sequence ID" value="NYZ67586.1"/>
    <property type="molecule type" value="Genomic_DNA"/>
</dbReference>
<dbReference type="GO" id="GO:0035312">
    <property type="term" value="F:5'-3' DNA exonuclease activity"/>
    <property type="evidence" value="ECO:0007669"/>
    <property type="project" value="TreeGrafter"/>
</dbReference>
<dbReference type="CDD" id="cd07438">
    <property type="entry name" value="PHP_HisPPase_AMP"/>
    <property type="match status" value="1"/>
</dbReference>
<dbReference type="InterPro" id="IPR003141">
    <property type="entry name" value="Pol/His_phosphatase_N"/>
</dbReference>
<dbReference type="SMART" id="SM00481">
    <property type="entry name" value="POLIIIAc"/>
    <property type="match status" value="1"/>
</dbReference>
<dbReference type="InterPro" id="IPR004013">
    <property type="entry name" value="PHP_dom"/>
</dbReference>
<dbReference type="InterPro" id="IPR016195">
    <property type="entry name" value="Pol/histidinol_Pase-like"/>
</dbReference>
<name>A0A853IIX3_9GAMM</name>
<dbReference type="AlphaFoldDB" id="A0A853IIX3"/>
<feature type="domain" description="Polymerase/histidinol phosphatase N-terminal" evidence="1">
    <location>
        <begin position="3"/>
        <end position="68"/>
    </location>
</feature>
<comment type="caution">
    <text evidence="2">The sequence shown here is derived from an EMBL/GenBank/DDBJ whole genome shotgun (WGS) entry which is preliminary data.</text>
</comment>
<dbReference type="InterPro" id="IPR052018">
    <property type="entry name" value="PHP_domain"/>
</dbReference>